<gene>
    <name evidence="2" type="ORF">SVUK_LOCUS2157</name>
</gene>
<proteinExistence type="inferred from homology"/>
<protein>
    <submittedName>
        <fullName evidence="2">Uncharacterized protein</fullName>
    </submittedName>
</protein>
<dbReference type="GO" id="GO:0019901">
    <property type="term" value="F:protein kinase binding"/>
    <property type="evidence" value="ECO:0007669"/>
    <property type="project" value="TreeGrafter"/>
</dbReference>
<dbReference type="GO" id="GO:0005737">
    <property type="term" value="C:cytoplasm"/>
    <property type="evidence" value="ECO:0007669"/>
    <property type="project" value="TreeGrafter"/>
</dbReference>
<reference evidence="2 3" key="1">
    <citation type="submission" date="2018-11" db="EMBL/GenBank/DDBJ databases">
        <authorList>
            <consortium name="Pathogen Informatics"/>
        </authorList>
    </citation>
    <scope>NUCLEOTIDE SEQUENCE [LARGE SCALE GENOMIC DNA]</scope>
</reference>
<keyword evidence="3" id="KW-1185">Reference proteome</keyword>
<dbReference type="InterPro" id="IPR004944">
    <property type="entry name" value="CDK5_activator"/>
</dbReference>
<evidence type="ECO:0000313" key="3">
    <source>
        <dbReference type="Proteomes" id="UP000270094"/>
    </source>
</evidence>
<dbReference type="InterPro" id="IPR036915">
    <property type="entry name" value="Cyclin-like_sf"/>
</dbReference>
<sequence length="257" mass="28874">MFRNDVETTPFLPLPYSLLAISVFIIQQLRELFIATEKALILVGHIGSESISAVASGKRNCFEKRTLHNKHKSLSDLNTTQYVNHIGSRSTDSMTTYRTQKDLPYSQIPIALDNNQNYKRYEPETTVIPNFYSIREDIKRELRLNKQDFVNNNLVSPEGPPARTPLSPTHTRALNGVTAAQRVINSKNAAKSAEEKPSKAVSIDINSARRRTVIQASTSELLRGLGEFIAQNSDVAAFEPAHLVMWLRTVDRALLLQ</sequence>
<comment type="similarity">
    <text evidence="1">Belongs to the cyclin-dependent kinase 5 activator family.</text>
</comment>
<dbReference type="GO" id="GO:0016533">
    <property type="term" value="C:protein kinase 5 complex"/>
    <property type="evidence" value="ECO:0007669"/>
    <property type="project" value="InterPro"/>
</dbReference>
<dbReference type="SUPFAM" id="SSF47954">
    <property type="entry name" value="Cyclin-like"/>
    <property type="match status" value="1"/>
</dbReference>
<dbReference type="Gene3D" id="1.10.472.10">
    <property type="entry name" value="Cyclin-like"/>
    <property type="match status" value="1"/>
</dbReference>
<dbReference type="GO" id="GO:0007411">
    <property type="term" value="P:axon guidance"/>
    <property type="evidence" value="ECO:0007669"/>
    <property type="project" value="TreeGrafter"/>
</dbReference>
<dbReference type="GO" id="GO:0030426">
    <property type="term" value="C:growth cone"/>
    <property type="evidence" value="ECO:0007669"/>
    <property type="project" value="TreeGrafter"/>
</dbReference>
<accession>A0A3P7IK32</accession>
<dbReference type="EMBL" id="UYYB01004770">
    <property type="protein sequence ID" value="VDM67159.1"/>
    <property type="molecule type" value="Genomic_DNA"/>
</dbReference>
<organism evidence="2 3">
    <name type="scientific">Strongylus vulgaris</name>
    <name type="common">Blood worm</name>
    <dbReference type="NCBI Taxonomy" id="40348"/>
    <lineage>
        <taxon>Eukaryota</taxon>
        <taxon>Metazoa</taxon>
        <taxon>Ecdysozoa</taxon>
        <taxon>Nematoda</taxon>
        <taxon>Chromadorea</taxon>
        <taxon>Rhabditida</taxon>
        <taxon>Rhabditina</taxon>
        <taxon>Rhabditomorpha</taxon>
        <taxon>Strongyloidea</taxon>
        <taxon>Strongylidae</taxon>
        <taxon>Strongylus</taxon>
    </lineage>
</organism>
<feature type="non-terminal residue" evidence="2">
    <location>
        <position position="257"/>
    </location>
</feature>
<dbReference type="Proteomes" id="UP000270094">
    <property type="component" value="Unassembled WGS sequence"/>
</dbReference>
<evidence type="ECO:0000313" key="2">
    <source>
        <dbReference type="EMBL" id="VDM67159.1"/>
    </source>
</evidence>
<name>A0A3P7IK32_STRVU</name>
<dbReference type="Pfam" id="PF03261">
    <property type="entry name" value="CDK5_activator"/>
    <property type="match status" value="1"/>
</dbReference>
<evidence type="ECO:0000256" key="1">
    <source>
        <dbReference type="ARBA" id="ARBA00010175"/>
    </source>
</evidence>
<dbReference type="PANTHER" id="PTHR23401:SF0">
    <property type="entry name" value="CYCLIN-DEPENDENT KINASE 5 ACTIVATOR"/>
    <property type="match status" value="1"/>
</dbReference>
<dbReference type="OrthoDB" id="7676799at2759"/>
<dbReference type="PANTHER" id="PTHR23401">
    <property type="entry name" value="CYCLIN DEPENDANT KINASE-5 ACTIVATOR"/>
    <property type="match status" value="1"/>
</dbReference>
<dbReference type="AlphaFoldDB" id="A0A3P7IK32"/>
<dbReference type="GO" id="GO:0061575">
    <property type="term" value="F:cyclin-dependent protein serine/threonine kinase activator activity"/>
    <property type="evidence" value="ECO:0007669"/>
    <property type="project" value="InterPro"/>
</dbReference>